<sequence length="141" mass="15569">MAYKTLLLLFALLAGCVQSPPAPLAADLARIALDSSPRADMRAYRVDGELVRQLRFPDLEPGLRQLQVRYRFDIPGGMGGLGQESEPRRRSCILGVAWDLAGGQQYRFTAYRLGWQPVGWLETAAGERLVRAQVIRCGPGV</sequence>
<keyword evidence="2" id="KW-0449">Lipoprotein</keyword>
<keyword evidence="1" id="KW-0732">Signal</keyword>
<name>A0A078MI76_9PSED</name>
<dbReference type="EMBL" id="LK391969">
    <property type="protein sequence ID" value="CEF27445.1"/>
    <property type="molecule type" value="Genomic_DNA"/>
</dbReference>
<feature type="chain" id="PRO_5007378055" evidence="1">
    <location>
        <begin position="26"/>
        <end position="141"/>
    </location>
</feature>
<dbReference type="AlphaFoldDB" id="A0A078MI76"/>
<dbReference type="OrthoDB" id="6997359at2"/>
<organism evidence="2">
    <name type="scientific">Pseudomonas saudimassiliensis</name>
    <dbReference type="NCBI Taxonomy" id="1461581"/>
    <lineage>
        <taxon>Bacteria</taxon>
        <taxon>Pseudomonadati</taxon>
        <taxon>Pseudomonadota</taxon>
        <taxon>Gammaproteobacteria</taxon>
        <taxon>Pseudomonadales</taxon>
        <taxon>Pseudomonadaceae</taxon>
        <taxon>Pseudomonas</taxon>
    </lineage>
</organism>
<dbReference type="EMBL" id="LM997413">
    <property type="protein sequence ID" value="CEA06015.1"/>
    <property type="molecule type" value="Genomic_DNA"/>
</dbReference>
<proteinExistence type="predicted"/>
<accession>A0A078MI76</accession>
<dbReference type="PATRIC" id="fig|1461581.3.peg.2361"/>
<reference evidence="2" key="1">
    <citation type="submission" date="2014-07" db="EMBL/GenBank/DDBJ databases">
        <authorList>
            <person name="Urmite Genomes Urmite Genomes"/>
        </authorList>
    </citation>
    <scope>NUCLEOTIDE SEQUENCE</scope>
    <source>
        <strain evidence="2">12M76_air</strain>
    </source>
</reference>
<dbReference type="RefSeq" id="WP_044500189.1">
    <property type="nucleotide sequence ID" value="NZ_LK391969.1"/>
</dbReference>
<dbReference type="PROSITE" id="PS51257">
    <property type="entry name" value="PROKAR_LIPOPROTEIN"/>
    <property type="match status" value="1"/>
</dbReference>
<feature type="signal peptide" evidence="1">
    <location>
        <begin position="1"/>
        <end position="25"/>
    </location>
</feature>
<gene>
    <name evidence="2" type="ORF">BN1049_02396</name>
</gene>
<protein>
    <submittedName>
        <fullName evidence="2">Putative lipoprotein</fullName>
    </submittedName>
</protein>
<evidence type="ECO:0000256" key="1">
    <source>
        <dbReference type="SAM" id="SignalP"/>
    </source>
</evidence>
<evidence type="ECO:0000313" key="2">
    <source>
        <dbReference type="EMBL" id="CEA06015.1"/>
    </source>
</evidence>